<evidence type="ECO:0000313" key="2">
    <source>
        <dbReference type="Proteomes" id="UP000220133"/>
    </source>
</evidence>
<dbReference type="OrthoDB" id="9791578at2"/>
<protein>
    <recommendedName>
        <fullName evidence="3">Lipoprotein</fullName>
    </recommendedName>
</protein>
<evidence type="ECO:0008006" key="3">
    <source>
        <dbReference type="Google" id="ProtNLM"/>
    </source>
</evidence>
<proteinExistence type="predicted"/>
<dbReference type="RefSeq" id="WP_098195945.1">
    <property type="nucleotide sequence ID" value="NZ_CP023777.1"/>
</dbReference>
<name>A0A291R057_9BACT</name>
<organism evidence="1 2">
    <name type="scientific">Chitinophaga caeni</name>
    <dbReference type="NCBI Taxonomy" id="2029983"/>
    <lineage>
        <taxon>Bacteria</taxon>
        <taxon>Pseudomonadati</taxon>
        <taxon>Bacteroidota</taxon>
        <taxon>Chitinophagia</taxon>
        <taxon>Chitinophagales</taxon>
        <taxon>Chitinophagaceae</taxon>
        <taxon>Chitinophaga</taxon>
    </lineage>
</organism>
<dbReference type="Proteomes" id="UP000220133">
    <property type="component" value="Chromosome"/>
</dbReference>
<sequence>MKKIILGVIVFVFIQSCTVNKSIVGKWCLDDKTQLNYPVITFGIDSIAVFSSKMDTVYSFKYYKKNNYLHLVQPTGEIIKEEILYLNKDSLVLKSLMENKVLQKYTKCN</sequence>
<reference evidence="1 2" key="1">
    <citation type="submission" date="2017-10" db="EMBL/GenBank/DDBJ databases">
        <title>Paenichitinophaga pekingensis gen. nov., sp. nov., isolated from activated sludge.</title>
        <authorList>
            <person name="Jin D."/>
            <person name="Kong X."/>
            <person name="Deng Y."/>
            <person name="Bai Z."/>
        </authorList>
    </citation>
    <scope>NUCLEOTIDE SEQUENCE [LARGE SCALE GENOMIC DNA]</scope>
    <source>
        <strain evidence="1 2">13</strain>
    </source>
</reference>
<gene>
    <name evidence="1" type="ORF">COR50_21705</name>
</gene>
<dbReference type="EMBL" id="CP023777">
    <property type="protein sequence ID" value="ATL49578.1"/>
    <property type="molecule type" value="Genomic_DNA"/>
</dbReference>
<dbReference type="KEGG" id="cbae:COR50_21705"/>
<dbReference type="PROSITE" id="PS51257">
    <property type="entry name" value="PROKAR_LIPOPROTEIN"/>
    <property type="match status" value="1"/>
</dbReference>
<evidence type="ECO:0000313" key="1">
    <source>
        <dbReference type="EMBL" id="ATL49578.1"/>
    </source>
</evidence>
<keyword evidence="2" id="KW-1185">Reference proteome</keyword>
<dbReference type="AlphaFoldDB" id="A0A291R057"/>
<accession>A0A291R057</accession>